<dbReference type="InterPro" id="IPR051803">
    <property type="entry name" value="TA_system_RelE-like_toxin"/>
</dbReference>
<protein>
    <submittedName>
        <fullName evidence="3">Plasmid stabilization protein</fullName>
    </submittedName>
</protein>
<keyword evidence="4" id="KW-1185">Reference proteome</keyword>
<dbReference type="Pfam" id="PF05016">
    <property type="entry name" value="ParE_toxin"/>
    <property type="match status" value="1"/>
</dbReference>
<organism evidence="3 4">
    <name type="scientific">Alteromonas marina</name>
    <dbReference type="NCBI Taxonomy" id="203795"/>
    <lineage>
        <taxon>Bacteria</taxon>
        <taxon>Pseudomonadati</taxon>
        <taxon>Pseudomonadota</taxon>
        <taxon>Gammaproteobacteria</taxon>
        <taxon>Alteromonadales</taxon>
        <taxon>Alteromonadaceae</taxon>
        <taxon>Alteromonas/Salinimonas group</taxon>
        <taxon>Alteromonas</taxon>
    </lineage>
</organism>
<dbReference type="RefSeq" id="WP_039216487.1">
    <property type="nucleotide sequence ID" value="NZ_JWLW01000003.1"/>
</dbReference>
<accession>A0A0B3YJK2</accession>
<evidence type="ECO:0000256" key="1">
    <source>
        <dbReference type="ARBA" id="ARBA00006226"/>
    </source>
</evidence>
<dbReference type="OrthoDB" id="9798046at2"/>
<keyword evidence="2" id="KW-1277">Toxin-antitoxin system</keyword>
<dbReference type="InterPro" id="IPR007712">
    <property type="entry name" value="RelE/ParE_toxin"/>
</dbReference>
<proteinExistence type="inferred from homology"/>
<dbReference type="PANTHER" id="PTHR33755">
    <property type="entry name" value="TOXIN PARE1-RELATED"/>
    <property type="match status" value="1"/>
</dbReference>
<comment type="similarity">
    <text evidence="1">Belongs to the RelE toxin family.</text>
</comment>
<dbReference type="AlphaFoldDB" id="A0A0B3YJK2"/>
<dbReference type="Gene3D" id="3.30.2310.20">
    <property type="entry name" value="RelE-like"/>
    <property type="match status" value="1"/>
</dbReference>
<evidence type="ECO:0000313" key="4">
    <source>
        <dbReference type="Proteomes" id="UP000031197"/>
    </source>
</evidence>
<sequence>MAEIVWTEPALNDLDNIAEYITVSNLVAAKQLVKEVFAKVDMLEEYPKSGKSVSELPSLNYRELYVKPCRIFNKFEDNKAFTLHVLRSFRNVWCNQRLTGQ</sequence>
<comment type="caution">
    <text evidence="3">The sequence shown here is derived from an EMBL/GenBank/DDBJ whole genome shotgun (WGS) entry which is preliminary data.</text>
</comment>
<dbReference type="PANTHER" id="PTHR33755:SF5">
    <property type="entry name" value="TYPE II TOXIN-ANTITOXIN SYSTEM RELE_PARE FAMILY TOXIN"/>
    <property type="match status" value="1"/>
</dbReference>
<dbReference type="InterPro" id="IPR035093">
    <property type="entry name" value="RelE/ParE_toxin_dom_sf"/>
</dbReference>
<evidence type="ECO:0000256" key="2">
    <source>
        <dbReference type="ARBA" id="ARBA00022649"/>
    </source>
</evidence>
<gene>
    <name evidence="3" type="ORF">RJ41_01945</name>
</gene>
<reference evidence="3 4" key="1">
    <citation type="submission" date="2014-12" db="EMBL/GenBank/DDBJ databases">
        <title>Genome sequencing of Alteromonas marina AD001.</title>
        <authorList>
            <person name="Adrian T.G.S."/>
            <person name="Chan K.G."/>
        </authorList>
    </citation>
    <scope>NUCLEOTIDE SEQUENCE [LARGE SCALE GENOMIC DNA]</scope>
    <source>
        <strain evidence="3 4">AD001</strain>
    </source>
</reference>
<dbReference type="EMBL" id="JWLW01000003">
    <property type="protein sequence ID" value="KHT57423.1"/>
    <property type="molecule type" value="Genomic_DNA"/>
</dbReference>
<name>A0A0B3YJK2_9ALTE</name>
<evidence type="ECO:0000313" key="3">
    <source>
        <dbReference type="EMBL" id="KHT57423.1"/>
    </source>
</evidence>
<dbReference type="Proteomes" id="UP000031197">
    <property type="component" value="Unassembled WGS sequence"/>
</dbReference>